<dbReference type="InterPro" id="IPR009875">
    <property type="entry name" value="PilZ_domain"/>
</dbReference>
<gene>
    <name evidence="2" type="ORF">NITLEN_50069</name>
</gene>
<organism evidence="2 3">
    <name type="scientific">Nitrospira lenta</name>
    <dbReference type="NCBI Taxonomy" id="1436998"/>
    <lineage>
        <taxon>Bacteria</taxon>
        <taxon>Pseudomonadati</taxon>
        <taxon>Nitrospirota</taxon>
        <taxon>Nitrospiria</taxon>
        <taxon>Nitrospirales</taxon>
        <taxon>Nitrospiraceae</taxon>
        <taxon>Nitrospira</taxon>
    </lineage>
</organism>
<feature type="domain" description="PilZ" evidence="1">
    <location>
        <begin position="3"/>
        <end position="98"/>
    </location>
</feature>
<dbReference type="EMBL" id="OUNR01000018">
    <property type="protein sequence ID" value="SPP66029.1"/>
    <property type="molecule type" value="Genomic_DNA"/>
</dbReference>
<dbReference type="OrthoDB" id="9798470at2"/>
<dbReference type="AlphaFoldDB" id="A0A330LA99"/>
<reference evidence="3" key="1">
    <citation type="submission" date="2018-04" db="EMBL/GenBank/DDBJ databases">
        <authorList>
            <person name="Lucker S."/>
            <person name="Sakoula D."/>
        </authorList>
    </citation>
    <scope>NUCLEOTIDE SEQUENCE [LARGE SCALE GENOMIC DNA]</scope>
</reference>
<name>A0A330LA99_9BACT</name>
<protein>
    <recommendedName>
        <fullName evidence="1">PilZ domain-containing protein</fullName>
    </recommendedName>
</protein>
<dbReference type="Pfam" id="PF07238">
    <property type="entry name" value="PilZ"/>
    <property type="match status" value="1"/>
</dbReference>
<dbReference type="SUPFAM" id="SSF141371">
    <property type="entry name" value="PilZ domain-like"/>
    <property type="match status" value="1"/>
</dbReference>
<proteinExistence type="predicted"/>
<dbReference type="GO" id="GO:0035438">
    <property type="term" value="F:cyclic-di-GMP binding"/>
    <property type="evidence" value="ECO:0007669"/>
    <property type="project" value="InterPro"/>
</dbReference>
<dbReference type="Proteomes" id="UP000248168">
    <property type="component" value="Unassembled WGS sequence"/>
</dbReference>
<evidence type="ECO:0000313" key="3">
    <source>
        <dbReference type="Proteomes" id="UP000248168"/>
    </source>
</evidence>
<dbReference type="InParanoid" id="A0A330LA99"/>
<keyword evidence="3" id="KW-1185">Reference proteome</keyword>
<evidence type="ECO:0000313" key="2">
    <source>
        <dbReference type="EMBL" id="SPP66029.1"/>
    </source>
</evidence>
<sequence length="115" mass="12771">MEHRQHPRFLVQFRSSFSSANIVSGDGTLSDLSIRGCCVFSATSVKPGTTLQLQVDVSGDAPPIQVKQAVVRWCRDRKFGLEFASLTPDEWARLQHVVKELELEPYQRAGASEAP</sequence>
<accession>A0A330LA99</accession>
<evidence type="ECO:0000259" key="1">
    <source>
        <dbReference type="Pfam" id="PF07238"/>
    </source>
</evidence>
<dbReference type="RefSeq" id="WP_121990250.1">
    <property type="nucleotide sequence ID" value="NZ_OUNR01000018.1"/>
</dbReference>
<dbReference type="Gene3D" id="2.40.10.220">
    <property type="entry name" value="predicted glycosyltransferase like domains"/>
    <property type="match status" value="1"/>
</dbReference>